<gene>
    <name evidence="2" type="ORF">CXB51_019581</name>
</gene>
<dbReference type="PANTHER" id="PTHR47723:SF21">
    <property type="entry name" value="POLYNUCLEOTIDYL TRANSFERASE, RIBONUCLEASE H-LIKE SUPERFAMILY PROTEIN"/>
    <property type="match status" value="1"/>
</dbReference>
<dbReference type="InterPro" id="IPR036397">
    <property type="entry name" value="RNaseH_sf"/>
</dbReference>
<evidence type="ECO:0000313" key="3">
    <source>
        <dbReference type="Proteomes" id="UP000701853"/>
    </source>
</evidence>
<organism evidence="2 3">
    <name type="scientific">Gossypium anomalum</name>
    <dbReference type="NCBI Taxonomy" id="47600"/>
    <lineage>
        <taxon>Eukaryota</taxon>
        <taxon>Viridiplantae</taxon>
        <taxon>Streptophyta</taxon>
        <taxon>Embryophyta</taxon>
        <taxon>Tracheophyta</taxon>
        <taxon>Spermatophyta</taxon>
        <taxon>Magnoliopsida</taxon>
        <taxon>eudicotyledons</taxon>
        <taxon>Gunneridae</taxon>
        <taxon>Pentapetalae</taxon>
        <taxon>rosids</taxon>
        <taxon>malvids</taxon>
        <taxon>Malvales</taxon>
        <taxon>Malvaceae</taxon>
        <taxon>Malvoideae</taxon>
        <taxon>Gossypium</taxon>
    </lineage>
</organism>
<protein>
    <recommendedName>
        <fullName evidence="1">RNase H type-1 domain-containing protein</fullName>
    </recommendedName>
</protein>
<evidence type="ECO:0000259" key="1">
    <source>
        <dbReference type="Pfam" id="PF13456"/>
    </source>
</evidence>
<dbReference type="CDD" id="cd06222">
    <property type="entry name" value="RNase_H_like"/>
    <property type="match status" value="1"/>
</dbReference>
<dbReference type="AlphaFoldDB" id="A0A8J6CSV1"/>
<dbReference type="GO" id="GO:0004523">
    <property type="term" value="F:RNA-DNA hybrid ribonuclease activity"/>
    <property type="evidence" value="ECO:0007669"/>
    <property type="project" value="InterPro"/>
</dbReference>
<feature type="domain" description="RNase H type-1" evidence="1">
    <location>
        <begin position="2"/>
        <end position="75"/>
    </location>
</feature>
<proteinExistence type="predicted"/>
<name>A0A8J6CSV1_9ROSI</name>
<sequence>MACFQALNLGLYIELRKVEIEGDSRSVICKLQEEKEDISEIEAFIKDSKHLSLGFESCIFRFIHRESNKVAHLIAIEGLKKRETTYLANMVTSGAEEALVADRSWTKSLRE</sequence>
<dbReference type="InterPro" id="IPR053151">
    <property type="entry name" value="RNase_H-like"/>
</dbReference>
<dbReference type="GO" id="GO:0003676">
    <property type="term" value="F:nucleic acid binding"/>
    <property type="evidence" value="ECO:0007669"/>
    <property type="project" value="InterPro"/>
</dbReference>
<dbReference type="EMBL" id="JAHUZN010000008">
    <property type="protein sequence ID" value="KAG8486187.1"/>
    <property type="molecule type" value="Genomic_DNA"/>
</dbReference>
<evidence type="ECO:0000313" key="2">
    <source>
        <dbReference type="EMBL" id="KAG8486187.1"/>
    </source>
</evidence>
<dbReference type="Proteomes" id="UP000701853">
    <property type="component" value="Chromosome 8"/>
</dbReference>
<dbReference type="Gene3D" id="3.30.420.10">
    <property type="entry name" value="Ribonuclease H-like superfamily/Ribonuclease H"/>
    <property type="match status" value="1"/>
</dbReference>
<comment type="caution">
    <text evidence="2">The sequence shown here is derived from an EMBL/GenBank/DDBJ whole genome shotgun (WGS) entry which is preliminary data.</text>
</comment>
<dbReference type="InterPro" id="IPR044730">
    <property type="entry name" value="RNase_H-like_dom_plant"/>
</dbReference>
<keyword evidence="3" id="KW-1185">Reference proteome</keyword>
<reference evidence="2 3" key="1">
    <citation type="journal article" date="2021" name="bioRxiv">
        <title>The Gossypium anomalum genome as a resource for cotton improvement and evolutionary analysis of hybrid incompatibility.</title>
        <authorList>
            <person name="Grover C.E."/>
            <person name="Yuan D."/>
            <person name="Arick M.A."/>
            <person name="Miller E.R."/>
            <person name="Hu G."/>
            <person name="Peterson D.G."/>
            <person name="Wendel J.F."/>
            <person name="Udall J.A."/>
        </authorList>
    </citation>
    <scope>NUCLEOTIDE SEQUENCE [LARGE SCALE GENOMIC DNA]</scope>
    <source>
        <strain evidence="2">JFW-Udall</strain>
        <tissue evidence="2">Leaf</tissue>
    </source>
</reference>
<dbReference type="InterPro" id="IPR002156">
    <property type="entry name" value="RNaseH_domain"/>
</dbReference>
<dbReference type="PANTHER" id="PTHR47723">
    <property type="entry name" value="OS05G0353850 PROTEIN"/>
    <property type="match status" value="1"/>
</dbReference>
<dbReference type="OrthoDB" id="1001062at2759"/>
<dbReference type="Pfam" id="PF13456">
    <property type="entry name" value="RVT_3"/>
    <property type="match status" value="1"/>
</dbReference>
<accession>A0A8J6CSV1</accession>